<dbReference type="Proteomes" id="UP000186246">
    <property type="component" value="Unassembled WGS sequence"/>
</dbReference>
<proteinExistence type="predicted"/>
<evidence type="ECO:0000313" key="1">
    <source>
        <dbReference type="EMBL" id="PQA92749.1"/>
    </source>
</evidence>
<name>A0A1N7P197_9FLAO</name>
<sequence>MKKADNFKGLDLSKITQYDLFKELYPDFLPLMISYNSITENYTENDFRILDLLSFAENYQISDLADKLKEVYEKSHPHLF</sequence>
<dbReference type="EMBL" id="FTOJ01000010">
    <property type="protein sequence ID" value="SIT04352.1"/>
    <property type="molecule type" value="Genomic_DNA"/>
</dbReference>
<gene>
    <name evidence="1" type="ORF">B0A70_10210</name>
    <name evidence="2" type="ORF">SAMN05421796_11067</name>
</gene>
<accession>A0A1N7P197</accession>
<reference evidence="2" key="2">
    <citation type="submission" date="2017-01" db="EMBL/GenBank/DDBJ databases">
        <authorList>
            <person name="Mah S.A."/>
            <person name="Swanson W.J."/>
            <person name="Moy G.W."/>
            <person name="Vacquier V.D."/>
        </authorList>
    </citation>
    <scope>NUCLEOTIDE SEQUENCE [LARGE SCALE GENOMIC DNA]</scope>
    <source>
        <strain evidence="2">DSM 21068</strain>
    </source>
</reference>
<evidence type="ECO:0000313" key="2">
    <source>
        <dbReference type="EMBL" id="SIT04352.1"/>
    </source>
</evidence>
<evidence type="ECO:0000313" key="3">
    <source>
        <dbReference type="Proteomes" id="UP000238314"/>
    </source>
</evidence>
<organism evidence="2">
    <name type="scientific">Chryseobacterium piscicola</name>
    <dbReference type="NCBI Taxonomy" id="551459"/>
    <lineage>
        <taxon>Bacteria</taxon>
        <taxon>Pseudomonadati</taxon>
        <taxon>Bacteroidota</taxon>
        <taxon>Flavobacteriia</taxon>
        <taxon>Flavobacteriales</taxon>
        <taxon>Weeksellaceae</taxon>
        <taxon>Chryseobacterium group</taxon>
        <taxon>Chryseobacterium</taxon>
    </lineage>
</organism>
<dbReference type="OrthoDB" id="1265140at2"/>
<dbReference type="EMBL" id="MUGO01000014">
    <property type="protein sequence ID" value="PQA92749.1"/>
    <property type="molecule type" value="Genomic_DNA"/>
</dbReference>
<reference evidence="1 3" key="1">
    <citation type="submission" date="2016-11" db="EMBL/GenBank/DDBJ databases">
        <title>Whole genomes of Flavobacteriaceae.</title>
        <authorList>
            <person name="Stine C."/>
            <person name="Li C."/>
            <person name="Tadesse D."/>
        </authorList>
    </citation>
    <scope>NUCLEOTIDE SEQUENCE [LARGE SCALE GENOMIC DNA]</scope>
    <source>
        <strain evidence="1 3">DSM 21068</strain>
    </source>
</reference>
<protein>
    <submittedName>
        <fullName evidence="2">Uncharacterized protein</fullName>
    </submittedName>
</protein>
<dbReference type="STRING" id="551459.SAMN05421796_11067"/>
<dbReference type="AlphaFoldDB" id="A0A1N7P197"/>
<dbReference type="Proteomes" id="UP000238314">
    <property type="component" value="Unassembled WGS sequence"/>
</dbReference>
<keyword evidence="3" id="KW-1185">Reference proteome</keyword>
<dbReference type="RefSeq" id="WP_076452610.1">
    <property type="nucleotide sequence ID" value="NZ_FTOJ01000010.1"/>
</dbReference>